<evidence type="ECO:0000256" key="1">
    <source>
        <dbReference type="SAM" id="SignalP"/>
    </source>
</evidence>
<sequence>MQVTLCGPSLIIITSVSLVSGNAMSHGQVITHDSRPISPKNLRSSLLASTSYITFSQYTSSSKSAFLYNQFQDKQLIRYNLQGKPRKCSLESVN</sequence>
<feature type="chain" id="PRO_5022863996" evidence="1">
    <location>
        <begin position="22"/>
        <end position="94"/>
    </location>
</feature>
<gene>
    <name evidence="2" type="ORF">E2C01_060260</name>
</gene>
<protein>
    <submittedName>
        <fullName evidence="2">Uncharacterized protein</fullName>
    </submittedName>
</protein>
<evidence type="ECO:0000313" key="3">
    <source>
        <dbReference type="Proteomes" id="UP000324222"/>
    </source>
</evidence>
<proteinExistence type="predicted"/>
<evidence type="ECO:0000313" key="2">
    <source>
        <dbReference type="EMBL" id="MPC66116.1"/>
    </source>
</evidence>
<name>A0A5B7H888_PORTR</name>
<dbReference type="Proteomes" id="UP000324222">
    <property type="component" value="Unassembled WGS sequence"/>
</dbReference>
<dbReference type="AlphaFoldDB" id="A0A5B7H888"/>
<keyword evidence="1" id="KW-0732">Signal</keyword>
<feature type="signal peptide" evidence="1">
    <location>
        <begin position="1"/>
        <end position="21"/>
    </location>
</feature>
<dbReference type="EMBL" id="VSRR010024309">
    <property type="protein sequence ID" value="MPC66116.1"/>
    <property type="molecule type" value="Genomic_DNA"/>
</dbReference>
<organism evidence="2 3">
    <name type="scientific">Portunus trituberculatus</name>
    <name type="common">Swimming crab</name>
    <name type="synonym">Neptunus trituberculatus</name>
    <dbReference type="NCBI Taxonomy" id="210409"/>
    <lineage>
        <taxon>Eukaryota</taxon>
        <taxon>Metazoa</taxon>
        <taxon>Ecdysozoa</taxon>
        <taxon>Arthropoda</taxon>
        <taxon>Crustacea</taxon>
        <taxon>Multicrustacea</taxon>
        <taxon>Malacostraca</taxon>
        <taxon>Eumalacostraca</taxon>
        <taxon>Eucarida</taxon>
        <taxon>Decapoda</taxon>
        <taxon>Pleocyemata</taxon>
        <taxon>Brachyura</taxon>
        <taxon>Eubrachyura</taxon>
        <taxon>Portunoidea</taxon>
        <taxon>Portunidae</taxon>
        <taxon>Portuninae</taxon>
        <taxon>Portunus</taxon>
    </lineage>
</organism>
<comment type="caution">
    <text evidence="2">The sequence shown here is derived from an EMBL/GenBank/DDBJ whole genome shotgun (WGS) entry which is preliminary data.</text>
</comment>
<reference evidence="2 3" key="1">
    <citation type="submission" date="2019-05" db="EMBL/GenBank/DDBJ databases">
        <title>Another draft genome of Portunus trituberculatus and its Hox gene families provides insights of decapod evolution.</title>
        <authorList>
            <person name="Jeong J.-H."/>
            <person name="Song I."/>
            <person name="Kim S."/>
            <person name="Choi T."/>
            <person name="Kim D."/>
            <person name="Ryu S."/>
            <person name="Kim W."/>
        </authorList>
    </citation>
    <scope>NUCLEOTIDE SEQUENCE [LARGE SCALE GENOMIC DNA]</scope>
    <source>
        <tissue evidence="2">Muscle</tissue>
    </source>
</reference>
<keyword evidence="3" id="KW-1185">Reference proteome</keyword>
<accession>A0A5B7H888</accession>